<reference evidence="8 9" key="1">
    <citation type="journal article" date="2014" name="Mol. Plant Microbe Interact.">
        <title>The complete genome sequence of Candidatus Liberibacter americanus, associated with citrus Huanglongbing.</title>
        <authorList>
            <person name="Wulff N.A."/>
            <person name="Zhang S."/>
            <person name="Setubal J.C."/>
            <person name="Almeida N.F."/>
            <person name="Martins E.C."/>
            <person name="Harakava R."/>
            <person name="Kumar D."/>
            <person name="Rangel L.T."/>
            <person name="Foissac X."/>
            <person name="Bove J."/>
            <person name="Gabriel D.W."/>
        </authorList>
    </citation>
    <scope>NUCLEOTIDE SEQUENCE [LARGE SCALE GENOMIC DNA]</scope>
    <source>
        <strain evidence="8 9">Sao Paulo</strain>
    </source>
</reference>
<dbReference type="HOGENOM" id="CLU_028808_4_0_5"/>
<keyword evidence="3 6" id="KW-0812">Transmembrane</keyword>
<feature type="transmembrane region" description="Helical" evidence="7">
    <location>
        <begin position="120"/>
        <end position="138"/>
    </location>
</feature>
<comment type="similarity">
    <text evidence="2 6">Belongs to the ABC-3 integral membrane protein family.</text>
</comment>
<dbReference type="KEGG" id="lar:lam_900"/>
<evidence type="ECO:0000256" key="5">
    <source>
        <dbReference type="ARBA" id="ARBA00023136"/>
    </source>
</evidence>
<dbReference type="InterPro" id="IPR037294">
    <property type="entry name" value="ABC_BtuC-like"/>
</dbReference>
<dbReference type="FunFam" id="1.10.3470.10:FF:000003">
    <property type="entry name" value="Iron ABC transporter permease SitD"/>
    <property type="match status" value="1"/>
</dbReference>
<dbReference type="EMBL" id="CP006604">
    <property type="protein sequence ID" value="AHA28232.1"/>
    <property type="molecule type" value="Genomic_DNA"/>
</dbReference>
<keyword evidence="9" id="KW-1185">Reference proteome</keyword>
<evidence type="ECO:0000256" key="7">
    <source>
        <dbReference type="SAM" id="Phobius"/>
    </source>
</evidence>
<dbReference type="GO" id="GO:0055085">
    <property type="term" value="P:transmembrane transport"/>
    <property type="evidence" value="ECO:0007669"/>
    <property type="project" value="InterPro"/>
</dbReference>
<evidence type="ECO:0000256" key="1">
    <source>
        <dbReference type="ARBA" id="ARBA00004141"/>
    </source>
</evidence>
<evidence type="ECO:0000313" key="8">
    <source>
        <dbReference type="EMBL" id="AHA28232.1"/>
    </source>
</evidence>
<dbReference type="STRING" id="1261131.lam_900"/>
<feature type="transmembrane region" description="Helical" evidence="7">
    <location>
        <begin position="208"/>
        <end position="229"/>
    </location>
</feature>
<comment type="subcellular location">
    <subcellularLocation>
        <location evidence="6">Cell membrane</location>
        <topology evidence="6">Multi-pass membrane protein</topology>
    </subcellularLocation>
    <subcellularLocation>
        <location evidence="1">Membrane</location>
        <topology evidence="1">Multi-pass membrane protein</topology>
    </subcellularLocation>
</comment>
<name>U6B937_9HYPH</name>
<gene>
    <name evidence="8" type="primary">sitD</name>
    <name evidence="8" type="ORF">lam_900</name>
</gene>
<sequence>MQTSFLIAIIIVIPMSILSCFVILKKQSFVGEAISHSVLPGIIIAHIIGLPLEIGAFIAGMICTLFTGYLKEKSNFQEDILLSIVFSGMFAIGMIIMLKVQSSIHFNHILFGDMIGISKSRIIITVIFSLISVTFLILKRKDLLIMIFDPEYAHTMHIPIKLLHYIFLVILSLVIVISLKAIGIILPPAVLVLPGATAFLISQHHTTMILISVITSILCTLIGIYISFLLNSACAPTIVMLMSICFLISHLYSLNKNKINKKKKYILDNTK</sequence>
<dbReference type="PANTHER" id="PTHR30477:SF24">
    <property type="entry name" value="IRON TRANSPORT SYSTEM MEMBRANE PROTEIN HI_0359-RELATED"/>
    <property type="match status" value="1"/>
</dbReference>
<feature type="transmembrane region" description="Helical" evidence="7">
    <location>
        <begin position="5"/>
        <end position="24"/>
    </location>
</feature>
<keyword evidence="6" id="KW-0813">Transport</keyword>
<dbReference type="InterPro" id="IPR001626">
    <property type="entry name" value="ABC_TroCD"/>
</dbReference>
<keyword evidence="5 7" id="KW-0472">Membrane</keyword>
<dbReference type="AlphaFoldDB" id="U6B937"/>
<accession>U6B937</accession>
<protein>
    <submittedName>
        <fullName evidence="8">Manganese ABC transporter, inner membrane permease protein SitD</fullName>
    </submittedName>
</protein>
<dbReference type="PATRIC" id="fig|1261131.3.peg.862"/>
<evidence type="ECO:0000256" key="6">
    <source>
        <dbReference type="RuleBase" id="RU003943"/>
    </source>
</evidence>
<dbReference type="eggNOG" id="COG1108">
    <property type="taxonomic scope" value="Bacteria"/>
</dbReference>
<feature type="transmembrane region" description="Helical" evidence="7">
    <location>
        <begin position="235"/>
        <end position="254"/>
    </location>
</feature>
<dbReference type="GO" id="GO:0071281">
    <property type="term" value="P:cellular response to iron ion"/>
    <property type="evidence" value="ECO:0007669"/>
    <property type="project" value="UniProtKB-ARBA"/>
</dbReference>
<evidence type="ECO:0000313" key="9">
    <source>
        <dbReference type="Proteomes" id="UP000017862"/>
    </source>
</evidence>
<feature type="transmembrane region" description="Helical" evidence="7">
    <location>
        <begin position="80"/>
        <end position="100"/>
    </location>
</feature>
<dbReference type="SUPFAM" id="SSF81345">
    <property type="entry name" value="ABC transporter involved in vitamin B12 uptake, BtuC"/>
    <property type="match status" value="1"/>
</dbReference>
<evidence type="ECO:0000256" key="4">
    <source>
        <dbReference type="ARBA" id="ARBA00022989"/>
    </source>
</evidence>
<keyword evidence="4 7" id="KW-1133">Transmembrane helix</keyword>
<dbReference type="Pfam" id="PF00950">
    <property type="entry name" value="ABC-3"/>
    <property type="match status" value="1"/>
</dbReference>
<dbReference type="Proteomes" id="UP000017862">
    <property type="component" value="Chromosome"/>
</dbReference>
<evidence type="ECO:0000256" key="2">
    <source>
        <dbReference type="ARBA" id="ARBA00008034"/>
    </source>
</evidence>
<dbReference type="Gene3D" id="1.10.3470.10">
    <property type="entry name" value="ABC transporter involved in vitamin B12 uptake, BtuC"/>
    <property type="match status" value="1"/>
</dbReference>
<dbReference type="PANTHER" id="PTHR30477">
    <property type="entry name" value="ABC-TRANSPORTER METAL-BINDING PROTEIN"/>
    <property type="match status" value="1"/>
</dbReference>
<organism evidence="8 9">
    <name type="scientific">Candidatus Liberibacter americanus str. Sao Paulo</name>
    <dbReference type="NCBI Taxonomy" id="1261131"/>
    <lineage>
        <taxon>Bacteria</taxon>
        <taxon>Pseudomonadati</taxon>
        <taxon>Pseudomonadota</taxon>
        <taxon>Alphaproteobacteria</taxon>
        <taxon>Hyphomicrobiales</taxon>
        <taxon>Rhizobiaceae</taxon>
        <taxon>Liberibacter</taxon>
    </lineage>
</organism>
<dbReference type="GO" id="GO:0010043">
    <property type="term" value="P:response to zinc ion"/>
    <property type="evidence" value="ECO:0007669"/>
    <property type="project" value="TreeGrafter"/>
</dbReference>
<evidence type="ECO:0000256" key="3">
    <source>
        <dbReference type="ARBA" id="ARBA00022692"/>
    </source>
</evidence>
<feature type="transmembrane region" description="Helical" evidence="7">
    <location>
        <begin position="44"/>
        <end position="68"/>
    </location>
</feature>
<feature type="transmembrane region" description="Helical" evidence="7">
    <location>
        <begin position="184"/>
        <end position="201"/>
    </location>
</feature>
<proteinExistence type="inferred from homology"/>
<dbReference type="GO" id="GO:0043190">
    <property type="term" value="C:ATP-binding cassette (ABC) transporter complex"/>
    <property type="evidence" value="ECO:0007669"/>
    <property type="project" value="InterPro"/>
</dbReference>
<feature type="transmembrane region" description="Helical" evidence="7">
    <location>
        <begin position="158"/>
        <end position="178"/>
    </location>
</feature>